<feature type="transmembrane region" description="Helical" evidence="7">
    <location>
        <begin position="343"/>
        <end position="364"/>
    </location>
</feature>
<evidence type="ECO:0000313" key="9">
    <source>
        <dbReference type="EMBL" id="SVA49747.1"/>
    </source>
</evidence>
<name>A0A381WCQ7_9ZZZZ</name>
<dbReference type="InterPro" id="IPR004638">
    <property type="entry name" value="EmrB-like"/>
</dbReference>
<keyword evidence="6 7" id="KW-0472">Membrane</keyword>
<gene>
    <name evidence="9" type="ORF">METZ01_LOCUS102601</name>
</gene>
<proteinExistence type="predicted"/>
<keyword evidence="5 7" id="KW-1133">Transmembrane helix</keyword>
<feature type="transmembrane region" description="Helical" evidence="7">
    <location>
        <begin position="113"/>
        <end position="138"/>
    </location>
</feature>
<dbReference type="PANTHER" id="PTHR23501">
    <property type="entry name" value="MAJOR FACILITATOR SUPERFAMILY"/>
    <property type="match status" value="1"/>
</dbReference>
<dbReference type="Gene3D" id="1.20.1720.10">
    <property type="entry name" value="Multidrug resistance protein D"/>
    <property type="match status" value="1"/>
</dbReference>
<evidence type="ECO:0000256" key="5">
    <source>
        <dbReference type="ARBA" id="ARBA00022989"/>
    </source>
</evidence>
<dbReference type="EMBL" id="UINC01011252">
    <property type="protein sequence ID" value="SVA49747.1"/>
    <property type="molecule type" value="Genomic_DNA"/>
</dbReference>
<dbReference type="PROSITE" id="PS50850">
    <property type="entry name" value="MFS"/>
    <property type="match status" value="1"/>
</dbReference>
<dbReference type="GO" id="GO:0005886">
    <property type="term" value="C:plasma membrane"/>
    <property type="evidence" value="ECO:0007669"/>
    <property type="project" value="UniProtKB-SubCell"/>
</dbReference>
<dbReference type="InterPro" id="IPR020846">
    <property type="entry name" value="MFS_dom"/>
</dbReference>
<dbReference type="InterPro" id="IPR011701">
    <property type="entry name" value="MFS"/>
</dbReference>
<organism evidence="9">
    <name type="scientific">marine metagenome</name>
    <dbReference type="NCBI Taxonomy" id="408172"/>
    <lineage>
        <taxon>unclassified sequences</taxon>
        <taxon>metagenomes</taxon>
        <taxon>ecological metagenomes</taxon>
    </lineage>
</organism>
<dbReference type="CDD" id="cd17503">
    <property type="entry name" value="MFS_LmrB_MDR_like"/>
    <property type="match status" value="1"/>
</dbReference>
<feature type="transmembrane region" description="Helical" evidence="7">
    <location>
        <begin position="176"/>
        <end position="196"/>
    </location>
</feature>
<evidence type="ECO:0000256" key="6">
    <source>
        <dbReference type="ARBA" id="ARBA00023136"/>
    </source>
</evidence>
<evidence type="ECO:0000256" key="3">
    <source>
        <dbReference type="ARBA" id="ARBA00022475"/>
    </source>
</evidence>
<feature type="domain" description="Major facilitator superfamily (MFS) profile" evidence="8">
    <location>
        <begin position="22"/>
        <end position="518"/>
    </location>
</feature>
<dbReference type="Pfam" id="PF07690">
    <property type="entry name" value="MFS_1"/>
    <property type="match status" value="1"/>
</dbReference>
<dbReference type="NCBIfam" id="TIGR00711">
    <property type="entry name" value="efflux_EmrB"/>
    <property type="match status" value="1"/>
</dbReference>
<feature type="transmembrane region" description="Helical" evidence="7">
    <location>
        <begin position="60"/>
        <end position="80"/>
    </location>
</feature>
<dbReference type="Gene3D" id="1.20.1250.20">
    <property type="entry name" value="MFS general substrate transporter like domains"/>
    <property type="match status" value="1"/>
</dbReference>
<feature type="transmembrane region" description="Helical" evidence="7">
    <location>
        <begin position="240"/>
        <end position="257"/>
    </location>
</feature>
<evidence type="ECO:0000256" key="4">
    <source>
        <dbReference type="ARBA" id="ARBA00022692"/>
    </source>
</evidence>
<feature type="transmembrane region" description="Helical" evidence="7">
    <location>
        <begin position="87"/>
        <end position="107"/>
    </location>
</feature>
<dbReference type="PANTHER" id="PTHR23501:SF51">
    <property type="entry name" value="MULTIDRUG RESISTANCE PROTEIN B"/>
    <property type="match status" value="1"/>
</dbReference>
<evidence type="ECO:0000256" key="1">
    <source>
        <dbReference type="ARBA" id="ARBA00004651"/>
    </source>
</evidence>
<feature type="transmembrane region" description="Helical" evidence="7">
    <location>
        <begin position="20"/>
        <end position="40"/>
    </location>
</feature>
<protein>
    <recommendedName>
        <fullName evidence="8">Major facilitator superfamily (MFS) profile domain-containing protein</fullName>
    </recommendedName>
</protein>
<feature type="transmembrane region" description="Helical" evidence="7">
    <location>
        <begin position="278"/>
        <end position="302"/>
    </location>
</feature>
<evidence type="ECO:0000256" key="7">
    <source>
        <dbReference type="SAM" id="Phobius"/>
    </source>
</evidence>
<feature type="transmembrane region" description="Helical" evidence="7">
    <location>
        <begin position="145"/>
        <end position="164"/>
    </location>
</feature>
<evidence type="ECO:0000256" key="2">
    <source>
        <dbReference type="ARBA" id="ARBA00022448"/>
    </source>
</evidence>
<keyword evidence="2" id="KW-0813">Transport</keyword>
<feature type="transmembrane region" description="Helical" evidence="7">
    <location>
        <begin position="376"/>
        <end position="395"/>
    </location>
</feature>
<feature type="transmembrane region" description="Helical" evidence="7">
    <location>
        <begin position="208"/>
        <end position="228"/>
    </location>
</feature>
<reference evidence="9" key="1">
    <citation type="submission" date="2018-05" db="EMBL/GenBank/DDBJ databases">
        <authorList>
            <person name="Lanie J.A."/>
            <person name="Ng W.-L."/>
            <person name="Kazmierczak K.M."/>
            <person name="Andrzejewski T.M."/>
            <person name="Davidsen T.M."/>
            <person name="Wayne K.J."/>
            <person name="Tettelin H."/>
            <person name="Glass J.I."/>
            <person name="Rusch D."/>
            <person name="Podicherti R."/>
            <person name="Tsui H.-C.T."/>
            <person name="Winkler M.E."/>
        </authorList>
    </citation>
    <scope>NUCLEOTIDE SEQUENCE</scope>
</reference>
<comment type="subcellular location">
    <subcellularLocation>
        <location evidence="1">Cell membrane</location>
        <topology evidence="1">Multi-pass membrane protein</topology>
    </subcellularLocation>
</comment>
<keyword evidence="4 7" id="KW-0812">Transmembrane</keyword>
<dbReference type="SUPFAM" id="SSF103473">
    <property type="entry name" value="MFS general substrate transporter"/>
    <property type="match status" value="1"/>
</dbReference>
<dbReference type="InterPro" id="IPR036259">
    <property type="entry name" value="MFS_trans_sf"/>
</dbReference>
<dbReference type="GO" id="GO:0022857">
    <property type="term" value="F:transmembrane transporter activity"/>
    <property type="evidence" value="ECO:0007669"/>
    <property type="project" value="InterPro"/>
</dbReference>
<keyword evidence="3" id="KW-1003">Cell membrane</keyword>
<sequence length="531" mass="58141">MKTDRITNVDSNTNPSTRDIVAFSVMCLGMYLGLTNIQIVNSSFKEIQGGLAASSDQISWVLTSALIAEVIMLPLSGWLSRMCSTRWLFTTCLGCFSLASAGCANAWNIESMIVFRALQGFSAGALMPLVFAAVYTVFPPRRQALVMTVMSFCMVTSSAAGPVLGGWITDVASWPFMFWISVPTGFALMIASAFLIRIDKAEPSLARNIDFLGISLAATSLLCLLVVLEEGRRQDWFDSRLILTLTLISGASAYLFFWRELTCRHPVVDLRAFKNRNFSVGCFYIFVFGAALYVPLFLLPLYLAEVRAIDTFQIGTIVVVLGLSMAISTPIAGLLLRLVHLRWVAFIGFGGMAVGTWLQGQLTAEYGFSELVLPQVIRGLASQCCWLSVVTLALGSMPRHEVKNASALFNLVMRLGAAIAIAIGSNQLENRTLRHYSEIADTVSFDQPSFAESVPRLSQLFEGRYGDSPTSDQAGLNLLVEIATRQAMIMAFNDVTRATAMLGILALFLLPFFRATTNPSGSRKFRTGRNE</sequence>
<feature type="transmembrane region" description="Helical" evidence="7">
    <location>
        <begin position="498"/>
        <end position="516"/>
    </location>
</feature>
<dbReference type="AlphaFoldDB" id="A0A381WCQ7"/>
<evidence type="ECO:0000259" key="8">
    <source>
        <dbReference type="PROSITE" id="PS50850"/>
    </source>
</evidence>
<accession>A0A381WCQ7</accession>
<feature type="transmembrane region" description="Helical" evidence="7">
    <location>
        <begin position="314"/>
        <end position="336"/>
    </location>
</feature>